<evidence type="ECO:0000313" key="4">
    <source>
        <dbReference type="Proteomes" id="UP000623250"/>
    </source>
</evidence>
<evidence type="ECO:0000256" key="1">
    <source>
        <dbReference type="ARBA" id="ARBA00007613"/>
    </source>
</evidence>
<feature type="chain" id="PRO_5034825269" evidence="2">
    <location>
        <begin position="21"/>
        <end position="483"/>
    </location>
</feature>
<keyword evidence="2" id="KW-0472">Membrane</keyword>
<name>A0A8I1G8L6_9HYPH</name>
<dbReference type="InterPro" id="IPR003423">
    <property type="entry name" value="OMP_efflux"/>
</dbReference>
<comment type="similarity">
    <text evidence="1 2">Belongs to the outer membrane factor (OMF) (TC 1.B.17) family.</text>
</comment>
<dbReference type="GO" id="GO:0015562">
    <property type="term" value="F:efflux transmembrane transporter activity"/>
    <property type="evidence" value="ECO:0007669"/>
    <property type="project" value="InterPro"/>
</dbReference>
<reference evidence="3 4" key="1">
    <citation type="submission" date="2020-12" db="EMBL/GenBank/DDBJ databases">
        <title>Revised draft genomes of Rhodomicrobium vannielii ATCC 17100 and Rhodomicrobium udaipurense JA643.</title>
        <authorList>
            <person name="Conners E.M."/>
            <person name="Davenport E.J."/>
            <person name="Bose A."/>
        </authorList>
    </citation>
    <scope>NUCLEOTIDE SEQUENCE [LARGE SCALE GENOMIC DNA]</scope>
    <source>
        <strain evidence="3 4">JA643</strain>
    </source>
</reference>
<dbReference type="EMBL" id="JAEMUK010000007">
    <property type="protein sequence ID" value="MBJ7542552.1"/>
    <property type="molecule type" value="Genomic_DNA"/>
</dbReference>
<dbReference type="GO" id="GO:0005886">
    <property type="term" value="C:plasma membrane"/>
    <property type="evidence" value="ECO:0007669"/>
    <property type="project" value="UniProtKB-SubCell"/>
</dbReference>
<keyword evidence="2" id="KW-0732">Signal</keyword>
<proteinExistence type="inferred from homology"/>
<dbReference type="SUPFAM" id="SSF56954">
    <property type="entry name" value="Outer membrane efflux proteins (OEP)"/>
    <property type="match status" value="1"/>
</dbReference>
<dbReference type="NCBIfam" id="TIGR01845">
    <property type="entry name" value="outer_NodT"/>
    <property type="match status" value="1"/>
</dbReference>
<accession>A0A8I1G8L6</accession>
<feature type="signal peptide" evidence="2">
    <location>
        <begin position="1"/>
        <end position="20"/>
    </location>
</feature>
<comment type="caution">
    <text evidence="3">The sequence shown here is derived from an EMBL/GenBank/DDBJ whole genome shotgun (WGS) entry which is preliminary data.</text>
</comment>
<dbReference type="Gene3D" id="1.20.1600.10">
    <property type="entry name" value="Outer membrane efflux proteins (OEP)"/>
    <property type="match status" value="1"/>
</dbReference>
<evidence type="ECO:0000256" key="2">
    <source>
        <dbReference type="RuleBase" id="RU362097"/>
    </source>
</evidence>
<keyword evidence="2" id="KW-0564">Palmitate</keyword>
<dbReference type="Proteomes" id="UP000623250">
    <property type="component" value="Unassembled WGS sequence"/>
</dbReference>
<dbReference type="AlphaFoldDB" id="A0A8I1G8L6"/>
<dbReference type="Pfam" id="PF02321">
    <property type="entry name" value="OEP"/>
    <property type="match status" value="2"/>
</dbReference>
<keyword evidence="2" id="KW-0812">Transmembrane</keyword>
<dbReference type="PANTHER" id="PTHR30203">
    <property type="entry name" value="OUTER MEMBRANE CATION EFFLUX PROTEIN"/>
    <property type="match status" value="1"/>
</dbReference>
<organism evidence="3 4">
    <name type="scientific">Rhodomicrobium udaipurense</name>
    <dbReference type="NCBI Taxonomy" id="1202716"/>
    <lineage>
        <taxon>Bacteria</taxon>
        <taxon>Pseudomonadati</taxon>
        <taxon>Pseudomonadota</taxon>
        <taxon>Alphaproteobacteria</taxon>
        <taxon>Hyphomicrobiales</taxon>
        <taxon>Hyphomicrobiaceae</taxon>
        <taxon>Rhodomicrobium</taxon>
    </lineage>
</organism>
<dbReference type="InterPro" id="IPR010131">
    <property type="entry name" value="MdtP/NodT-like"/>
</dbReference>
<dbReference type="Gene3D" id="2.20.200.10">
    <property type="entry name" value="Outer membrane efflux proteins (OEP)"/>
    <property type="match status" value="1"/>
</dbReference>
<dbReference type="PANTHER" id="PTHR30203:SF33">
    <property type="entry name" value="BLR4455 PROTEIN"/>
    <property type="match status" value="1"/>
</dbReference>
<keyword evidence="2" id="KW-0449">Lipoprotein</keyword>
<evidence type="ECO:0000313" key="3">
    <source>
        <dbReference type="EMBL" id="MBJ7542552.1"/>
    </source>
</evidence>
<gene>
    <name evidence="3" type="ORF">JDN41_03170</name>
</gene>
<protein>
    <submittedName>
        <fullName evidence="3">Efflux transporter outer membrane subunit</fullName>
    </submittedName>
</protein>
<comment type="subcellular location">
    <subcellularLocation>
        <location evidence="2">Cell membrane</location>
        <topology evidence="2">Lipid-anchor</topology>
    </subcellularLocation>
</comment>
<sequence>MRLLRGGAAAVLVAALSAGGCTGLNPNVASPQIAVPDAYKGKSARPSQHPAGSPYDFAAFRSKKLIDLIAAGRGFNLDIAAAIARVEQAETQVRVASQALIPTIQADGSGTRSFSHATGRAVRGDTVVGQLGASYELDFWGKNRSGVASAMASQAAADYAAATVAITTDATIATTYFDAIATQKQIDIAKANLAIAQKTLDAIVARNKAGTTSGLDVAQQETLVANVKVTIPPLQRQLEQYKHALAVLVGRAPEFFSWRADDLYAIAVPQIPAGLPSELLCRRPDIADAEAQLASQRFLVSKARAAMFPSIQLTGAGGFQSVALASLFQPQSTFYNAAAGLTQPITNLVELQATLDQNRAVYTELLATYKKTIIAAFQDVEDALVAYRKTAEQERLQREALQAARRAYEISQAQLQGGIIDITTLLSIQQTLFSAENSLALVRQARLESAVSLYRALGGGWIKPEGVTLAEVPSLIDVKRATP</sequence>
<keyword evidence="2" id="KW-1134">Transmembrane beta strand</keyword>
<dbReference type="PROSITE" id="PS51257">
    <property type="entry name" value="PROKAR_LIPOPROTEIN"/>
    <property type="match status" value="1"/>
</dbReference>
<dbReference type="RefSeq" id="WP_162173193.1">
    <property type="nucleotide sequence ID" value="NZ_JAEMUK010000007.1"/>
</dbReference>
<keyword evidence="4" id="KW-1185">Reference proteome</keyword>